<dbReference type="EMBL" id="KV441554">
    <property type="protein sequence ID" value="OAG03495.1"/>
    <property type="molecule type" value="Genomic_DNA"/>
</dbReference>
<protein>
    <submittedName>
        <fullName evidence="3">Alpha/beta-hydrolase</fullName>
    </submittedName>
</protein>
<dbReference type="Pfam" id="PF07859">
    <property type="entry name" value="Abhydrolase_3"/>
    <property type="match status" value="1"/>
</dbReference>
<dbReference type="SUPFAM" id="SSF53474">
    <property type="entry name" value="alpha/beta-Hydrolases"/>
    <property type="match status" value="1"/>
</dbReference>
<dbReference type="InterPro" id="IPR013094">
    <property type="entry name" value="AB_hydrolase_3"/>
</dbReference>
<dbReference type="AlphaFoldDB" id="A0A177C7G8"/>
<dbReference type="InParanoid" id="A0A177C7G8"/>
<sequence length="358" mass="40192">MAYNFLRTKLSLLPHIFQPTRDAIFSFLPFRYRWRLLALQPLNLLSLLITSPSWLFDNCSSVLYVPTRSGPKRCLVYQPPSTGQEQERQGRKPRPLHIDIHGGAWIGGFPEHTARWCASLAVRTGAVVISISYRFAPLHTYPAAHDDVDDVVRYLLNHAAAVGADASLLTLSGSSAGGNLALGVAQMLHSQAASMSAAGERGEVARGYVGFYPVLDLRLRPEEKHKPPKFPNTDPLAWMTPLYDSYAEPTRKRDGDDARINVVVSEKETLPANMFFVVAGIDILACEQLAFVERVRGELDKEGGSEERCVEARVWEEGFHGWLELPKWILEKERMEAYGSAVEFIQRVHRKHSFTFST</sequence>
<evidence type="ECO:0000313" key="4">
    <source>
        <dbReference type="Proteomes" id="UP000077069"/>
    </source>
</evidence>
<organism evidence="3 4">
    <name type="scientific">Paraphaeosphaeria sporulosa</name>
    <dbReference type="NCBI Taxonomy" id="1460663"/>
    <lineage>
        <taxon>Eukaryota</taxon>
        <taxon>Fungi</taxon>
        <taxon>Dikarya</taxon>
        <taxon>Ascomycota</taxon>
        <taxon>Pezizomycotina</taxon>
        <taxon>Dothideomycetes</taxon>
        <taxon>Pleosporomycetidae</taxon>
        <taxon>Pleosporales</taxon>
        <taxon>Massarineae</taxon>
        <taxon>Didymosphaeriaceae</taxon>
        <taxon>Paraphaeosphaeria</taxon>
    </lineage>
</organism>
<evidence type="ECO:0000256" key="1">
    <source>
        <dbReference type="ARBA" id="ARBA00022801"/>
    </source>
</evidence>
<dbReference type="InterPro" id="IPR050300">
    <property type="entry name" value="GDXG_lipolytic_enzyme"/>
</dbReference>
<keyword evidence="1 3" id="KW-0378">Hydrolase</keyword>
<dbReference type="InterPro" id="IPR029058">
    <property type="entry name" value="AB_hydrolase_fold"/>
</dbReference>
<evidence type="ECO:0000313" key="3">
    <source>
        <dbReference type="EMBL" id="OAG03495.1"/>
    </source>
</evidence>
<gene>
    <name evidence="3" type="ORF">CC84DRAFT_850696</name>
</gene>
<keyword evidence="4" id="KW-1185">Reference proteome</keyword>
<accession>A0A177C7G8</accession>
<evidence type="ECO:0000259" key="2">
    <source>
        <dbReference type="Pfam" id="PF07859"/>
    </source>
</evidence>
<dbReference type="STRING" id="1460663.A0A177C7G8"/>
<dbReference type="OrthoDB" id="408631at2759"/>
<dbReference type="Proteomes" id="UP000077069">
    <property type="component" value="Unassembled WGS sequence"/>
</dbReference>
<dbReference type="RefSeq" id="XP_018033860.1">
    <property type="nucleotide sequence ID" value="XM_018187627.1"/>
</dbReference>
<name>A0A177C7G8_9PLEO</name>
<dbReference type="GeneID" id="28771113"/>
<dbReference type="GO" id="GO:0016787">
    <property type="term" value="F:hydrolase activity"/>
    <property type="evidence" value="ECO:0007669"/>
    <property type="project" value="UniProtKB-KW"/>
</dbReference>
<dbReference type="PANTHER" id="PTHR48081">
    <property type="entry name" value="AB HYDROLASE SUPERFAMILY PROTEIN C4A8.06C"/>
    <property type="match status" value="1"/>
</dbReference>
<reference evidence="3 4" key="1">
    <citation type="submission" date="2016-05" db="EMBL/GenBank/DDBJ databases">
        <title>Comparative analysis of secretome profiles of manganese(II)-oxidizing ascomycete fungi.</title>
        <authorList>
            <consortium name="DOE Joint Genome Institute"/>
            <person name="Zeiner C.A."/>
            <person name="Purvine S.O."/>
            <person name="Zink E.M."/>
            <person name="Wu S."/>
            <person name="Pasa-Tolic L."/>
            <person name="Chaput D.L."/>
            <person name="Haridas S."/>
            <person name="Grigoriev I.V."/>
            <person name="Santelli C.M."/>
            <person name="Hansel C.M."/>
        </authorList>
    </citation>
    <scope>NUCLEOTIDE SEQUENCE [LARGE SCALE GENOMIC DNA]</scope>
    <source>
        <strain evidence="3 4">AP3s5-JAC2a</strain>
    </source>
</reference>
<proteinExistence type="predicted"/>
<feature type="domain" description="Alpha/beta hydrolase fold-3" evidence="2">
    <location>
        <begin position="99"/>
        <end position="323"/>
    </location>
</feature>
<dbReference type="Gene3D" id="3.40.50.1820">
    <property type="entry name" value="alpha/beta hydrolase"/>
    <property type="match status" value="1"/>
</dbReference>
<dbReference type="PANTHER" id="PTHR48081:SF8">
    <property type="entry name" value="ALPHA_BETA HYDROLASE FOLD-3 DOMAIN-CONTAINING PROTEIN-RELATED"/>
    <property type="match status" value="1"/>
</dbReference>